<dbReference type="PANTHER" id="PTHR11082">
    <property type="entry name" value="TRNA-DIHYDROURIDINE SYNTHASE"/>
    <property type="match status" value="1"/>
</dbReference>
<evidence type="ECO:0000256" key="1">
    <source>
        <dbReference type="ARBA" id="ARBA00001917"/>
    </source>
</evidence>
<keyword evidence="7" id="KW-0560">Oxidoreductase</keyword>
<evidence type="ECO:0000256" key="10">
    <source>
        <dbReference type="ARBA" id="ARBA00038890"/>
    </source>
</evidence>
<evidence type="ECO:0000256" key="4">
    <source>
        <dbReference type="ARBA" id="ARBA00022664"/>
    </source>
</evidence>
<keyword evidence="3" id="KW-0288">FMN</keyword>
<evidence type="ECO:0000259" key="17">
    <source>
        <dbReference type="Pfam" id="PF01207"/>
    </source>
</evidence>
<accession>A0A067Q4M5</accession>
<keyword evidence="19" id="KW-1185">Reference proteome</keyword>
<gene>
    <name evidence="18" type="ORF">JAAARDRAFT_176349</name>
</gene>
<dbReference type="EMBL" id="KL197717">
    <property type="protein sequence ID" value="KDQ58422.1"/>
    <property type="molecule type" value="Genomic_DNA"/>
</dbReference>
<dbReference type="InParanoid" id="A0A067Q4M5"/>
<dbReference type="InterPro" id="IPR013785">
    <property type="entry name" value="Aldolase_TIM"/>
</dbReference>
<dbReference type="GO" id="GO:0050660">
    <property type="term" value="F:flavin adenine dinucleotide binding"/>
    <property type="evidence" value="ECO:0007669"/>
    <property type="project" value="InterPro"/>
</dbReference>
<evidence type="ECO:0000313" key="18">
    <source>
        <dbReference type="EMBL" id="KDQ58422.1"/>
    </source>
</evidence>
<feature type="domain" description="DUS-like FMN-binding" evidence="17">
    <location>
        <begin position="8"/>
        <end position="270"/>
    </location>
</feature>
<evidence type="ECO:0000256" key="14">
    <source>
        <dbReference type="ARBA" id="ARBA00048934"/>
    </source>
</evidence>
<evidence type="ECO:0000256" key="7">
    <source>
        <dbReference type="ARBA" id="ARBA00023002"/>
    </source>
</evidence>
<evidence type="ECO:0000313" key="19">
    <source>
        <dbReference type="Proteomes" id="UP000027265"/>
    </source>
</evidence>
<evidence type="ECO:0000256" key="12">
    <source>
        <dbReference type="ARBA" id="ARBA00047652"/>
    </source>
</evidence>
<dbReference type="InterPro" id="IPR035587">
    <property type="entry name" value="DUS-like_FMN-bd"/>
</dbReference>
<dbReference type="GO" id="GO:0006397">
    <property type="term" value="P:mRNA processing"/>
    <property type="evidence" value="ECO:0007669"/>
    <property type="project" value="UniProtKB-KW"/>
</dbReference>
<comment type="similarity">
    <text evidence="9">Belongs to the Dus family. Dus1 subfamily.</text>
</comment>
<comment type="catalytic activity">
    <reaction evidence="13">
        <text>a 5,6-dihydrouridine in mRNA + NAD(+) = a uridine in mRNA + NADH + H(+)</text>
        <dbReference type="Rhea" id="RHEA:69851"/>
        <dbReference type="Rhea" id="RHEA-COMP:14658"/>
        <dbReference type="Rhea" id="RHEA-COMP:17789"/>
        <dbReference type="ChEBI" id="CHEBI:15378"/>
        <dbReference type="ChEBI" id="CHEBI:57540"/>
        <dbReference type="ChEBI" id="CHEBI:57945"/>
        <dbReference type="ChEBI" id="CHEBI:65315"/>
        <dbReference type="ChEBI" id="CHEBI:74443"/>
    </reaction>
    <physiologicalReaction direction="right-to-left" evidence="13">
        <dbReference type="Rhea" id="RHEA:69853"/>
    </physiologicalReaction>
</comment>
<proteinExistence type="inferred from homology"/>
<keyword evidence="2" id="KW-0285">Flavoprotein</keyword>
<dbReference type="Pfam" id="PF01207">
    <property type="entry name" value="Dus"/>
    <property type="match status" value="1"/>
</dbReference>
<comment type="catalytic activity">
    <reaction evidence="12">
        <text>5,6-dihydrouridine(16) in tRNA + NADP(+) = uridine(16) in tRNA + NADPH + H(+)</text>
        <dbReference type="Rhea" id="RHEA:53376"/>
        <dbReference type="Rhea" id="RHEA-COMP:13543"/>
        <dbReference type="Rhea" id="RHEA-COMP:13544"/>
        <dbReference type="ChEBI" id="CHEBI:15378"/>
        <dbReference type="ChEBI" id="CHEBI:57783"/>
        <dbReference type="ChEBI" id="CHEBI:58349"/>
        <dbReference type="ChEBI" id="CHEBI:65315"/>
        <dbReference type="ChEBI" id="CHEBI:74443"/>
        <dbReference type="EC" id="1.3.1.88"/>
    </reaction>
    <physiologicalReaction direction="right-to-left" evidence="12">
        <dbReference type="Rhea" id="RHEA:53378"/>
    </physiologicalReaction>
</comment>
<reference evidence="19" key="1">
    <citation type="journal article" date="2014" name="Proc. Natl. Acad. Sci. U.S.A.">
        <title>Extensive sampling of basidiomycete genomes demonstrates inadequacy of the white-rot/brown-rot paradigm for wood decay fungi.</title>
        <authorList>
            <person name="Riley R."/>
            <person name="Salamov A.A."/>
            <person name="Brown D.W."/>
            <person name="Nagy L.G."/>
            <person name="Floudas D."/>
            <person name="Held B.W."/>
            <person name="Levasseur A."/>
            <person name="Lombard V."/>
            <person name="Morin E."/>
            <person name="Otillar R."/>
            <person name="Lindquist E.A."/>
            <person name="Sun H."/>
            <person name="LaButti K.M."/>
            <person name="Schmutz J."/>
            <person name="Jabbour D."/>
            <person name="Luo H."/>
            <person name="Baker S.E."/>
            <person name="Pisabarro A.G."/>
            <person name="Walton J.D."/>
            <person name="Blanchette R.A."/>
            <person name="Henrissat B."/>
            <person name="Martin F."/>
            <person name="Cullen D."/>
            <person name="Hibbett D.S."/>
            <person name="Grigoriev I.V."/>
        </authorList>
    </citation>
    <scope>NUCLEOTIDE SEQUENCE [LARGE SCALE GENOMIC DNA]</scope>
    <source>
        <strain evidence="19">MUCL 33604</strain>
    </source>
</reference>
<dbReference type="CDD" id="cd02801">
    <property type="entry name" value="DUS_like_FMN"/>
    <property type="match status" value="1"/>
</dbReference>
<dbReference type="GO" id="GO:0017150">
    <property type="term" value="F:tRNA dihydrouridine synthase activity"/>
    <property type="evidence" value="ECO:0007669"/>
    <property type="project" value="InterPro"/>
</dbReference>
<evidence type="ECO:0000256" key="9">
    <source>
        <dbReference type="ARBA" id="ARBA00038313"/>
    </source>
</evidence>
<evidence type="ECO:0000256" key="5">
    <source>
        <dbReference type="ARBA" id="ARBA00022694"/>
    </source>
</evidence>
<dbReference type="PANTHER" id="PTHR11082:SF5">
    <property type="entry name" value="TRNA-DIHYDROURIDINE(16_17) SYNTHASE [NAD(P)(+)]-LIKE"/>
    <property type="match status" value="1"/>
</dbReference>
<evidence type="ECO:0000256" key="15">
    <source>
        <dbReference type="ARBA" id="ARBA00049447"/>
    </source>
</evidence>
<dbReference type="PROSITE" id="PS01136">
    <property type="entry name" value="UPF0034"/>
    <property type="match status" value="1"/>
</dbReference>
<keyword evidence="4" id="KW-0507">mRNA processing</keyword>
<name>A0A067Q4M5_9AGAM</name>
<keyword evidence="6" id="KW-0521">NADP</keyword>
<evidence type="ECO:0000256" key="11">
    <source>
        <dbReference type="ARBA" id="ARBA00047287"/>
    </source>
</evidence>
<dbReference type="OrthoDB" id="272303at2759"/>
<keyword evidence="5" id="KW-0819">tRNA processing</keyword>
<comment type="catalytic activity">
    <reaction evidence="11">
        <text>5,6-dihydrouridine(17) in tRNA + NAD(+) = uridine(17) in tRNA + NADH + H(+)</text>
        <dbReference type="Rhea" id="RHEA:53372"/>
        <dbReference type="Rhea" id="RHEA-COMP:13541"/>
        <dbReference type="Rhea" id="RHEA-COMP:13542"/>
        <dbReference type="ChEBI" id="CHEBI:15378"/>
        <dbReference type="ChEBI" id="CHEBI:57540"/>
        <dbReference type="ChEBI" id="CHEBI:57945"/>
        <dbReference type="ChEBI" id="CHEBI:65315"/>
        <dbReference type="ChEBI" id="CHEBI:74443"/>
        <dbReference type="EC" id="1.3.1.88"/>
    </reaction>
    <physiologicalReaction direction="right-to-left" evidence="11">
        <dbReference type="Rhea" id="RHEA:53374"/>
    </physiologicalReaction>
</comment>
<comment type="catalytic activity">
    <reaction evidence="14">
        <text>5,6-dihydrouridine(16) in tRNA + NAD(+) = uridine(16) in tRNA + NADH + H(+)</text>
        <dbReference type="Rhea" id="RHEA:53380"/>
        <dbReference type="Rhea" id="RHEA-COMP:13543"/>
        <dbReference type="Rhea" id="RHEA-COMP:13544"/>
        <dbReference type="ChEBI" id="CHEBI:15378"/>
        <dbReference type="ChEBI" id="CHEBI:57540"/>
        <dbReference type="ChEBI" id="CHEBI:57945"/>
        <dbReference type="ChEBI" id="CHEBI:65315"/>
        <dbReference type="ChEBI" id="CHEBI:74443"/>
        <dbReference type="EC" id="1.3.1.88"/>
    </reaction>
    <physiologicalReaction direction="right-to-left" evidence="14">
        <dbReference type="Rhea" id="RHEA:53382"/>
    </physiologicalReaction>
</comment>
<dbReference type="SUPFAM" id="SSF51395">
    <property type="entry name" value="FMN-linked oxidoreductases"/>
    <property type="match status" value="1"/>
</dbReference>
<protein>
    <recommendedName>
        <fullName evidence="10">tRNA-dihydrouridine(16/17) synthase [NAD(P)(+)]</fullName>
        <ecNumber evidence="10">1.3.1.88</ecNumber>
    </recommendedName>
</protein>
<evidence type="ECO:0000256" key="3">
    <source>
        <dbReference type="ARBA" id="ARBA00022643"/>
    </source>
</evidence>
<evidence type="ECO:0000256" key="2">
    <source>
        <dbReference type="ARBA" id="ARBA00022630"/>
    </source>
</evidence>
<dbReference type="HOGENOM" id="CLU_013299_5_0_1"/>
<dbReference type="EC" id="1.3.1.88" evidence="10"/>
<evidence type="ECO:0000256" key="6">
    <source>
        <dbReference type="ARBA" id="ARBA00022857"/>
    </source>
</evidence>
<comment type="catalytic activity">
    <reaction evidence="16">
        <text>5,6-dihydrouridine(17) in tRNA + NADP(+) = uridine(17) in tRNA + NADPH + H(+)</text>
        <dbReference type="Rhea" id="RHEA:53368"/>
        <dbReference type="Rhea" id="RHEA-COMP:13541"/>
        <dbReference type="Rhea" id="RHEA-COMP:13542"/>
        <dbReference type="ChEBI" id="CHEBI:15378"/>
        <dbReference type="ChEBI" id="CHEBI:57783"/>
        <dbReference type="ChEBI" id="CHEBI:58349"/>
        <dbReference type="ChEBI" id="CHEBI:65315"/>
        <dbReference type="ChEBI" id="CHEBI:74443"/>
        <dbReference type="EC" id="1.3.1.88"/>
    </reaction>
    <physiologicalReaction direction="right-to-left" evidence="16">
        <dbReference type="Rhea" id="RHEA:53370"/>
    </physiologicalReaction>
</comment>
<dbReference type="STRING" id="933084.A0A067Q4M5"/>
<organism evidence="18 19">
    <name type="scientific">Jaapia argillacea MUCL 33604</name>
    <dbReference type="NCBI Taxonomy" id="933084"/>
    <lineage>
        <taxon>Eukaryota</taxon>
        <taxon>Fungi</taxon>
        <taxon>Dikarya</taxon>
        <taxon>Basidiomycota</taxon>
        <taxon>Agaricomycotina</taxon>
        <taxon>Agaricomycetes</taxon>
        <taxon>Agaricomycetidae</taxon>
        <taxon>Jaapiales</taxon>
        <taxon>Jaapiaceae</taxon>
        <taxon>Jaapia</taxon>
    </lineage>
</organism>
<dbReference type="AlphaFoldDB" id="A0A067Q4M5"/>
<comment type="cofactor">
    <cofactor evidence="1">
        <name>FMN</name>
        <dbReference type="ChEBI" id="CHEBI:58210"/>
    </cofactor>
</comment>
<evidence type="ECO:0000256" key="8">
    <source>
        <dbReference type="ARBA" id="ARBA00023027"/>
    </source>
</evidence>
<evidence type="ECO:0000256" key="13">
    <source>
        <dbReference type="ARBA" id="ARBA00048342"/>
    </source>
</evidence>
<keyword evidence="8" id="KW-0520">NAD</keyword>
<sequence length="332" mass="36869">MDLSYISAPMINQSDLPFRLLVRQYGTTLTYTQMLHPERLLEDKDYLDFHLRDLEIASRLGEGRPVVVQVCGNDPEVVVRGARKVVGLCDAIDLNLGCPQDHAREGHYGGYLLNPSDWPLVTNIVSSLNNSLPIPISTKIRVCTPPHLTLQLAHKLEGAGSKWITLHARSVCARRRRKGAANLDEVRKLMGGVGIPVVSNGNVRCWEDVQKNKEETGAGGIMVGETLLGNPCLFAGVTPDPAQISLEYLSLCAEYPDTVRLEKIKTHIRHFVEFQWYVVQPARLRLAAISLLHSYLAQWLILSSLLTVLENPGIPPSASLSMLANRSRRVRS</sequence>
<dbReference type="Proteomes" id="UP000027265">
    <property type="component" value="Unassembled WGS sequence"/>
</dbReference>
<comment type="catalytic activity">
    <reaction evidence="15">
        <text>a 5,6-dihydrouridine in mRNA + NADP(+) = a uridine in mRNA + NADPH + H(+)</text>
        <dbReference type="Rhea" id="RHEA:69855"/>
        <dbReference type="Rhea" id="RHEA-COMP:14658"/>
        <dbReference type="Rhea" id="RHEA-COMP:17789"/>
        <dbReference type="ChEBI" id="CHEBI:15378"/>
        <dbReference type="ChEBI" id="CHEBI:57783"/>
        <dbReference type="ChEBI" id="CHEBI:58349"/>
        <dbReference type="ChEBI" id="CHEBI:65315"/>
        <dbReference type="ChEBI" id="CHEBI:74443"/>
    </reaction>
    <physiologicalReaction direction="right-to-left" evidence="15">
        <dbReference type="Rhea" id="RHEA:69857"/>
    </physiologicalReaction>
</comment>
<dbReference type="InterPro" id="IPR018517">
    <property type="entry name" value="tRNA_hU_synthase_CS"/>
</dbReference>
<dbReference type="Gene3D" id="3.20.20.70">
    <property type="entry name" value="Aldolase class I"/>
    <property type="match status" value="1"/>
</dbReference>
<evidence type="ECO:0000256" key="16">
    <source>
        <dbReference type="ARBA" id="ARBA00049467"/>
    </source>
</evidence>